<organism evidence="1 2">
    <name type="scientific">Acidithiobacillus ferridurans</name>
    <dbReference type="NCBI Taxonomy" id="1232575"/>
    <lineage>
        <taxon>Bacteria</taxon>
        <taxon>Pseudomonadati</taxon>
        <taxon>Pseudomonadota</taxon>
        <taxon>Acidithiobacillia</taxon>
        <taxon>Acidithiobacillales</taxon>
        <taxon>Acidithiobacillaceae</taxon>
        <taxon>Acidithiobacillus</taxon>
    </lineage>
</organism>
<proteinExistence type="predicted"/>
<accession>A0A2Z6IKH1</accession>
<dbReference type="InterPro" id="IPR009444">
    <property type="entry name" value="Conjugal_tfr_TraD_a-type"/>
</dbReference>
<name>A0A2Z6IKH1_ACIFI</name>
<keyword evidence="2" id="KW-1185">Reference proteome</keyword>
<sequence length="110" mass="12026">MISQAENAQMRHIAALESAKMARETLIRIRRAHERKIKVIKCKGRNHKRLMVGGLADIAGILEMDKETLLGAFMALAGIFNDSAESATTAGWKLTGASELAQHGATRLKK</sequence>
<evidence type="ECO:0000313" key="2">
    <source>
        <dbReference type="Proteomes" id="UP000280188"/>
    </source>
</evidence>
<protein>
    <submittedName>
        <fullName evidence="1">Uncharacterized protein</fullName>
    </submittedName>
</protein>
<evidence type="ECO:0000313" key="1">
    <source>
        <dbReference type="EMBL" id="BBF65207.1"/>
    </source>
</evidence>
<dbReference type="Proteomes" id="UP000280188">
    <property type="component" value="Chromosome"/>
</dbReference>
<reference evidence="1 2" key="1">
    <citation type="journal article" date="2018" name="Microbiol. Resour. Announc.">
        <title>Complete Genome Sequence of Acidithiobacillus ferridurans JCM 18981.</title>
        <authorList>
            <person name="Miyauchi T."/>
            <person name="Kouzuma A."/>
            <person name="Abe T."/>
            <person name="Watanabe K."/>
        </authorList>
    </citation>
    <scope>NUCLEOTIDE SEQUENCE [LARGE SCALE GENOMIC DNA]</scope>
    <source>
        <strain evidence="2">ATCC 33020 / DSM 29468 / JCM 18981 / 11Fe</strain>
    </source>
</reference>
<gene>
    <name evidence="1" type="ORF">AFERRID_14250</name>
</gene>
<dbReference type="Pfam" id="PF06412">
    <property type="entry name" value="TraD"/>
    <property type="match status" value="1"/>
</dbReference>
<dbReference type="KEGG" id="afj:AFERRID_14250"/>
<dbReference type="EMBL" id="AP018795">
    <property type="protein sequence ID" value="BBF65207.1"/>
    <property type="molecule type" value="Genomic_DNA"/>
</dbReference>
<dbReference type="RefSeq" id="WP_126604694.1">
    <property type="nucleotide sequence ID" value="NZ_AP018795.1"/>
</dbReference>
<dbReference type="AlphaFoldDB" id="A0A2Z6IKH1"/>